<gene>
    <name evidence="2" type="ORF">RI129_008320</name>
</gene>
<dbReference type="Proteomes" id="UP001329430">
    <property type="component" value="Chromosome 6"/>
</dbReference>
<sequence>MDFLQLLKEKSVYIDKGIHEINDQLSNLMKEVNKCSESIQQFDEETKQLEISVKNTISLLTEGIEEQERLLGECKNVINDEVGLTGQFQNEDYNSDNSTPPSPYMEDIENVPPIEEPNVVEDLNEINSSIEDQDVSAALNLLDKSLPRLF</sequence>
<proteinExistence type="predicted"/>
<keyword evidence="3" id="KW-1185">Reference proteome</keyword>
<evidence type="ECO:0000313" key="2">
    <source>
        <dbReference type="EMBL" id="KAK5642153.1"/>
    </source>
</evidence>
<reference evidence="2 3" key="1">
    <citation type="journal article" date="2024" name="Insects">
        <title>An Improved Chromosome-Level Genome Assembly of the Firefly Pyrocoelia pectoralis.</title>
        <authorList>
            <person name="Fu X."/>
            <person name="Meyer-Rochow V.B."/>
            <person name="Ballantyne L."/>
            <person name="Zhu X."/>
        </authorList>
    </citation>
    <scope>NUCLEOTIDE SEQUENCE [LARGE SCALE GENOMIC DNA]</scope>
    <source>
        <strain evidence="2">XCY_ONT2</strain>
    </source>
</reference>
<evidence type="ECO:0000313" key="3">
    <source>
        <dbReference type="Proteomes" id="UP001329430"/>
    </source>
</evidence>
<name>A0AAN7VB02_9COLE</name>
<keyword evidence="1" id="KW-0175">Coiled coil</keyword>
<evidence type="ECO:0000256" key="1">
    <source>
        <dbReference type="SAM" id="Coils"/>
    </source>
</evidence>
<dbReference type="AlphaFoldDB" id="A0AAN7VB02"/>
<dbReference type="EMBL" id="JAVRBK010000006">
    <property type="protein sequence ID" value="KAK5642153.1"/>
    <property type="molecule type" value="Genomic_DNA"/>
</dbReference>
<comment type="caution">
    <text evidence="2">The sequence shown here is derived from an EMBL/GenBank/DDBJ whole genome shotgun (WGS) entry which is preliminary data.</text>
</comment>
<organism evidence="2 3">
    <name type="scientific">Pyrocoelia pectoralis</name>
    <dbReference type="NCBI Taxonomy" id="417401"/>
    <lineage>
        <taxon>Eukaryota</taxon>
        <taxon>Metazoa</taxon>
        <taxon>Ecdysozoa</taxon>
        <taxon>Arthropoda</taxon>
        <taxon>Hexapoda</taxon>
        <taxon>Insecta</taxon>
        <taxon>Pterygota</taxon>
        <taxon>Neoptera</taxon>
        <taxon>Endopterygota</taxon>
        <taxon>Coleoptera</taxon>
        <taxon>Polyphaga</taxon>
        <taxon>Elateriformia</taxon>
        <taxon>Elateroidea</taxon>
        <taxon>Lampyridae</taxon>
        <taxon>Lampyrinae</taxon>
        <taxon>Pyrocoelia</taxon>
    </lineage>
</organism>
<accession>A0AAN7VB02</accession>
<feature type="coiled-coil region" evidence="1">
    <location>
        <begin position="18"/>
        <end position="45"/>
    </location>
</feature>
<protein>
    <submittedName>
        <fullName evidence="2">Uncharacterized protein</fullName>
    </submittedName>
</protein>